<evidence type="ECO:0000313" key="3">
    <source>
        <dbReference type="Proteomes" id="UP000541610"/>
    </source>
</evidence>
<keyword evidence="1" id="KW-0472">Membrane</keyword>
<dbReference type="Proteomes" id="UP000541610">
    <property type="component" value="Unassembled WGS sequence"/>
</dbReference>
<proteinExistence type="predicted"/>
<gene>
    <name evidence="2" type="ORF">FOZ60_001807</name>
</gene>
<name>A0A7J6NZN3_PEROL</name>
<protein>
    <submittedName>
        <fullName evidence="2">Uncharacterized protein</fullName>
    </submittedName>
</protein>
<reference evidence="2 3" key="1">
    <citation type="submission" date="2020-04" db="EMBL/GenBank/DDBJ databases">
        <title>Perkinsus olseni comparative genomics.</title>
        <authorList>
            <person name="Bogema D.R."/>
        </authorList>
    </citation>
    <scope>NUCLEOTIDE SEQUENCE [LARGE SCALE GENOMIC DNA]</scope>
    <source>
        <strain evidence="2">00978-12</strain>
    </source>
</reference>
<dbReference type="AlphaFoldDB" id="A0A7J6NZN3"/>
<comment type="caution">
    <text evidence="2">The sequence shown here is derived from an EMBL/GenBank/DDBJ whole genome shotgun (WGS) entry which is preliminary data.</text>
</comment>
<organism evidence="2 3">
    <name type="scientific">Perkinsus olseni</name>
    <name type="common">Perkinsus atlanticus</name>
    <dbReference type="NCBI Taxonomy" id="32597"/>
    <lineage>
        <taxon>Eukaryota</taxon>
        <taxon>Sar</taxon>
        <taxon>Alveolata</taxon>
        <taxon>Perkinsozoa</taxon>
        <taxon>Perkinsea</taxon>
        <taxon>Perkinsida</taxon>
        <taxon>Perkinsidae</taxon>
        <taxon>Perkinsus</taxon>
    </lineage>
</organism>
<accession>A0A7J6NZN3</accession>
<dbReference type="EMBL" id="JABANP010000129">
    <property type="protein sequence ID" value="KAF4689268.1"/>
    <property type="molecule type" value="Genomic_DNA"/>
</dbReference>
<keyword evidence="1" id="KW-0812">Transmembrane</keyword>
<evidence type="ECO:0000313" key="2">
    <source>
        <dbReference type="EMBL" id="KAF4689268.1"/>
    </source>
</evidence>
<keyword evidence="1" id="KW-1133">Transmembrane helix</keyword>
<sequence>MRAQPTCVYQRDSYPWSARKRYSVSKGGQVVFLPVSNCFCVSAATHVNMRQFLFPLADASLAMAPVLYVMLYRKSFRLVWRNLA</sequence>
<feature type="transmembrane region" description="Helical" evidence="1">
    <location>
        <begin position="52"/>
        <end position="71"/>
    </location>
</feature>
<evidence type="ECO:0000256" key="1">
    <source>
        <dbReference type="SAM" id="Phobius"/>
    </source>
</evidence>